<dbReference type="Proteomes" id="UP000009328">
    <property type="component" value="Unassembled WGS sequence"/>
</dbReference>
<feature type="domain" description="THO complex subunitTHOC2 N-terminal" evidence="7">
    <location>
        <begin position="657"/>
        <end position="731"/>
    </location>
</feature>
<feature type="compositionally biased region" description="Basic and acidic residues" evidence="5">
    <location>
        <begin position="1360"/>
        <end position="1394"/>
    </location>
</feature>
<dbReference type="InParanoid" id="K0KEK6"/>
<comment type="subcellular location">
    <subcellularLocation>
        <location evidence="1">Nucleus</location>
    </subcellularLocation>
</comment>
<sequence>MSTANTAAADGDVAMVDAQTNVVQEEVLYDKRLDLLNSLSKPQFQWQILTDEYVADIDANIGKLAGDIYSDFDRAEALFYEVIYSAKYHEERLPIDKLSAILNATAELREAQTLFFKFISIFNTFKVDENLLTLIKKFHKLPSREMGRYLGDDNLVKKLNMINEYSKHNKDYIINNFVEQKKFNLLHEASEGYSKLIAFLYEVIKSEDANFQVTYANNIIERFIGHYNLDPTKVLDILLDLFIHNIIINYRFCLELLKSSQWWPVNNEADCTTLEGLNKGGNQEAAFLIGLKFKDYVTKLKDLPETMKFVVGILIKEGFISFGSVYKYIGPDEETMSKFGDEIAKAIDDEILKASANALALSGPLVDDEDENGTASKSTASARKDNRKANIPDAKTLNQKLQMLKSFLSVGLYWPSVYILTKYPFLVHAEKDIVPIMLRLFKEIVSPLKQRISVLTNDELKELKSQKSTAFVRRTGNVSFEEFVYQDVEIFKVLHQNHTNKRFIFFYREWSEKIPISNTFEDLFKISSEFLSLAGAKIGEDPEFISLLSRFGVYDLEQSKDQENYEEKLNDWFEYFRKYIFPATSVVVENSVTTSDAFELMSKFPIQWRYNLYGELVNVISKNNDVVRLNYSKAEKQTKDALKRITTENVKSMMRKFSKIAFANPLPSFLVIVTQVESYDNFSDLIVDAARFFTDYAWDVLPFVLLMRLTTRRQFVQSDGLNDAQWLQSLSTFIAKLAKTYASMDLTPILTYIIKGLHANNTIGLTILREIVNQMGGIQQRSNLSATQIQLSNSGESLQKSINKVIFDTRDECTLPALRLLNSLIKSGFLSESLILLFDFQKKLIEDSGEDAHFKVLSNQNDEIVSVLHTYIELIKYFLRSKPEVFKENITSAEDLIKKFGIDIPWVFELWRSHLDIKKPEAAGLADLKLPHLSPSLYTAFWTLSLYDINYDQSLYAHENQRFTDSINSVKEKLAHAKKELYTAEVRDKEIKLRKEREFFEQILSQIPVDEEKHKAHTEKVLEDVNSLAADWFKVKEDPTVEEMQKFFQTCIIPRALHSESDAIFTGKFLTKLFTTDVSKKLVSVLFDSDFLDTLIYTITPLESENLGFFLAEVLGHYEKLRNEEDADNDTKKLIFNWQQQVLFSIKLNIESENYMSRRNVFTLLKNLITVYPVVEGHGESVVKSIEKVSNKEERQDLKLASDAILAHIKSRSKKWIHAWEFYEFEEAEKIKAIEKKELLRHQQEERKQEAKRAEIQKQKQEREAELAKRAASRPESRPESRLESRPESRSDSRTSDADTNSDIRLRPRFEDSRDEEGDSIMDDFDKKDDEDIELENKKEKSEPLKATDNGKQSVPAKSEPVESGKEKKDEEVSVKKEKTENHEDKKVKSKEPDVKEDEDKDKAKTEDQKKPEGTESGSGTKRVDTYIPNSKPSIPSSPAERPDNRLKRRFKDVTVGTLSNDEIENKLKSIKFAIIDGDFKRLKSFIDDREVVRDLDSLTKNSKDFGAEFKALIVDYAKKIAGPSSIHVTNFQKNINKTEVTTAHFKMELPSRPQRRPLPPQEAITGNTSRPADKWGVKPPSGPASQPSQRREYNQGYRQASTPSSYTPKFNRFRSNQSSTNSRVPPPPPPPAPSSGPNQNNRRYDKGGNYRDFGPYNREKRTRR</sequence>
<dbReference type="PANTHER" id="PTHR21597:SF0">
    <property type="entry name" value="THO COMPLEX SUBUNIT 2"/>
    <property type="match status" value="1"/>
</dbReference>
<dbReference type="eggNOG" id="KOG1874">
    <property type="taxonomic scope" value="Eukaryota"/>
</dbReference>
<name>K0KEK6_WICCF</name>
<evidence type="ECO:0000256" key="4">
    <source>
        <dbReference type="ARBA" id="ARBA00023242"/>
    </source>
</evidence>
<dbReference type="GO" id="GO:0006397">
    <property type="term" value="P:mRNA processing"/>
    <property type="evidence" value="ECO:0007669"/>
    <property type="project" value="InterPro"/>
</dbReference>
<evidence type="ECO:0000256" key="1">
    <source>
        <dbReference type="ARBA" id="ARBA00004123"/>
    </source>
</evidence>
<gene>
    <name evidence="9" type="primary">RLR1</name>
    <name evidence="9" type="ORF">BN7_3122</name>
</gene>
<evidence type="ECO:0000313" key="10">
    <source>
        <dbReference type="Proteomes" id="UP000009328"/>
    </source>
</evidence>
<proteinExistence type="inferred from homology"/>
<feature type="region of interest" description="Disordered" evidence="5">
    <location>
        <begin position="1250"/>
        <end position="1448"/>
    </location>
</feature>
<protein>
    <recommendedName>
        <fullName evidence="3">THO complex subunit 2</fullName>
    </recommendedName>
</protein>
<organism evidence="9 10">
    <name type="scientific">Wickerhamomyces ciferrii (strain ATCC 14091 / BCRC 22168 / CBS 111 / JCM 3599 / NBRC 0793 / NRRL Y-1031 F-60-10)</name>
    <name type="common">Yeast</name>
    <name type="synonym">Pichia ciferrii</name>
    <dbReference type="NCBI Taxonomy" id="1206466"/>
    <lineage>
        <taxon>Eukaryota</taxon>
        <taxon>Fungi</taxon>
        <taxon>Dikarya</taxon>
        <taxon>Ascomycota</taxon>
        <taxon>Saccharomycotina</taxon>
        <taxon>Saccharomycetes</taxon>
        <taxon>Phaffomycetales</taxon>
        <taxon>Wickerhamomycetaceae</taxon>
        <taxon>Wickerhamomyces</taxon>
    </lineage>
</organism>
<accession>K0KEK6</accession>
<feature type="compositionally biased region" description="Acidic residues" evidence="5">
    <location>
        <begin position="1313"/>
        <end position="1323"/>
    </location>
</feature>
<evidence type="ECO:0000256" key="2">
    <source>
        <dbReference type="ARBA" id="ARBA00007857"/>
    </source>
</evidence>
<feature type="region of interest" description="Disordered" evidence="5">
    <location>
        <begin position="1548"/>
        <end position="1665"/>
    </location>
</feature>
<evidence type="ECO:0000256" key="5">
    <source>
        <dbReference type="SAM" id="MobiDB-lite"/>
    </source>
</evidence>
<dbReference type="Pfam" id="PF11732">
    <property type="entry name" value="Thoc2"/>
    <property type="match status" value="1"/>
</dbReference>
<dbReference type="InterPro" id="IPR021726">
    <property type="entry name" value="THO_THOC2_N"/>
</dbReference>
<evidence type="ECO:0000259" key="6">
    <source>
        <dbReference type="Pfam" id="PF11262"/>
    </source>
</evidence>
<feature type="compositionally biased region" description="Polar residues" evidence="5">
    <location>
        <begin position="1597"/>
        <end position="1618"/>
    </location>
</feature>
<feature type="compositionally biased region" description="Pro residues" evidence="5">
    <location>
        <begin position="1625"/>
        <end position="1635"/>
    </location>
</feature>
<feature type="compositionally biased region" description="Low complexity" evidence="5">
    <location>
        <begin position="1428"/>
        <end position="1439"/>
    </location>
</feature>
<feature type="domain" description="THO complex subunit 2 N-terminal" evidence="8">
    <location>
        <begin position="73"/>
        <end position="655"/>
    </location>
</feature>
<keyword evidence="10" id="KW-1185">Reference proteome</keyword>
<evidence type="ECO:0000313" key="9">
    <source>
        <dbReference type="EMBL" id="CCH43570.1"/>
    </source>
</evidence>
<feature type="compositionally biased region" description="Basic and acidic residues" evidence="5">
    <location>
        <begin position="1250"/>
        <end position="1312"/>
    </location>
</feature>
<dbReference type="FunCoup" id="K0KEK6">
    <property type="interactions" value="649"/>
</dbReference>
<feature type="compositionally biased region" description="Basic and acidic residues" evidence="5">
    <location>
        <begin position="1324"/>
        <end position="1346"/>
    </location>
</feature>
<comment type="caution">
    <text evidence="9">The sequence shown here is derived from an EMBL/GenBank/DDBJ whole genome shotgun (WGS) entry which is preliminary data.</text>
</comment>
<dbReference type="PANTHER" id="PTHR21597">
    <property type="entry name" value="THO2 PROTEIN"/>
    <property type="match status" value="1"/>
</dbReference>
<reference evidence="9 10" key="1">
    <citation type="journal article" date="2012" name="Eukaryot. Cell">
        <title>Draft genome sequence of Wickerhamomyces ciferrii NRRL Y-1031 F-60-10.</title>
        <authorList>
            <person name="Schneider J."/>
            <person name="Andrea H."/>
            <person name="Blom J."/>
            <person name="Jaenicke S."/>
            <person name="Ruckert C."/>
            <person name="Schorsch C."/>
            <person name="Szczepanowski R."/>
            <person name="Farwick M."/>
            <person name="Goesmann A."/>
            <person name="Puhler A."/>
            <person name="Schaffer S."/>
            <person name="Tauch A."/>
            <person name="Kohler T."/>
            <person name="Brinkrolf K."/>
        </authorList>
    </citation>
    <scope>NUCLEOTIDE SEQUENCE [LARGE SCALE GENOMIC DNA]</scope>
    <source>
        <strain evidence="10">ATCC 14091 / BCRC 22168 / CBS 111 / JCM 3599 / NBRC 0793 / NRRL Y-1031 F-60-10</strain>
    </source>
</reference>
<feature type="domain" description="THO complex subunitTHOC2 C-terminal" evidence="6">
    <location>
        <begin position="1131"/>
        <end position="1209"/>
    </location>
</feature>
<evidence type="ECO:0000259" key="7">
    <source>
        <dbReference type="Pfam" id="PF11732"/>
    </source>
</evidence>
<feature type="region of interest" description="Disordered" evidence="5">
    <location>
        <begin position="367"/>
        <end position="389"/>
    </location>
</feature>
<dbReference type="InterPro" id="IPR032302">
    <property type="entry name" value="THOC2_N"/>
</dbReference>
<dbReference type="GO" id="GO:0000445">
    <property type="term" value="C:THO complex part of transcription export complex"/>
    <property type="evidence" value="ECO:0007669"/>
    <property type="project" value="TreeGrafter"/>
</dbReference>
<feature type="domain" description="THO complex subunitTHOC2 C-terminal" evidence="6">
    <location>
        <begin position="932"/>
        <end position="1126"/>
    </location>
</feature>
<evidence type="ECO:0000256" key="3">
    <source>
        <dbReference type="ARBA" id="ARBA00019596"/>
    </source>
</evidence>
<dbReference type="InterPro" id="IPR040007">
    <property type="entry name" value="Tho2"/>
</dbReference>
<dbReference type="Pfam" id="PF16134">
    <property type="entry name" value="THOC2_N"/>
    <property type="match status" value="1"/>
</dbReference>
<keyword evidence="4" id="KW-0539">Nucleus</keyword>
<dbReference type="STRING" id="1206466.K0KEK6"/>
<comment type="similarity">
    <text evidence="2">Belongs to the THOC2 family.</text>
</comment>
<dbReference type="Pfam" id="PF11262">
    <property type="entry name" value="Tho2"/>
    <property type="match status" value="2"/>
</dbReference>
<dbReference type="HOGENOM" id="CLU_003123_1_0_1"/>
<dbReference type="EMBL" id="CAIF01000083">
    <property type="protein sequence ID" value="CCH43570.1"/>
    <property type="molecule type" value="Genomic_DNA"/>
</dbReference>
<feature type="compositionally biased region" description="Basic and acidic residues" evidence="5">
    <location>
        <begin position="1401"/>
        <end position="1414"/>
    </location>
</feature>
<evidence type="ECO:0000259" key="8">
    <source>
        <dbReference type="Pfam" id="PF16134"/>
    </source>
</evidence>
<dbReference type="GO" id="GO:0003729">
    <property type="term" value="F:mRNA binding"/>
    <property type="evidence" value="ECO:0007669"/>
    <property type="project" value="TreeGrafter"/>
</dbReference>
<dbReference type="InterPro" id="IPR021418">
    <property type="entry name" value="THO_THOC2_C"/>
</dbReference>
<dbReference type="GO" id="GO:0006406">
    <property type="term" value="P:mRNA export from nucleus"/>
    <property type="evidence" value="ECO:0007669"/>
    <property type="project" value="InterPro"/>
</dbReference>